<dbReference type="RefSeq" id="WP_100667523.1">
    <property type="nucleotide sequence ID" value="NZ_CP024955.1"/>
</dbReference>
<proteinExistence type="predicted"/>
<reference evidence="4" key="1">
    <citation type="submission" date="2017-11" db="EMBL/GenBank/DDBJ databases">
        <title>Complete Genome Sequence of Kyrpidia sp. Strain EA-1, a thermophilic, hydrogen-oxidizing Bacterium, isolated from the Azores.</title>
        <authorList>
            <person name="Reiner J.E."/>
            <person name="Lapp C.J."/>
            <person name="Bunk B."/>
            <person name="Gescher J."/>
        </authorList>
    </citation>
    <scope>NUCLEOTIDE SEQUENCE [LARGE SCALE GENOMIC DNA]</scope>
    <source>
        <strain evidence="4">EA-1</strain>
    </source>
</reference>
<feature type="compositionally biased region" description="Basic and acidic residues" evidence="1">
    <location>
        <begin position="1"/>
        <end position="19"/>
    </location>
</feature>
<accession>A0A2K8N5S9</accession>
<organism evidence="3 4">
    <name type="scientific">Kyrpidia spormannii</name>
    <dbReference type="NCBI Taxonomy" id="2055160"/>
    <lineage>
        <taxon>Bacteria</taxon>
        <taxon>Bacillati</taxon>
        <taxon>Bacillota</taxon>
        <taxon>Bacilli</taxon>
        <taxon>Bacillales</taxon>
        <taxon>Alicyclobacillaceae</taxon>
        <taxon>Kyrpidia</taxon>
    </lineage>
</organism>
<sequence length="78" mass="8519">MPRREEKRTESGDQKRREGAVTAGGEEEYHAYPGKPMPWTTGFLTGLFGPYGGGFGFWALLGVLAAVAVWVVVALFSR</sequence>
<dbReference type="AlphaFoldDB" id="A0A2K8N5S9"/>
<evidence type="ECO:0000256" key="2">
    <source>
        <dbReference type="SAM" id="Phobius"/>
    </source>
</evidence>
<dbReference type="Proteomes" id="UP000231932">
    <property type="component" value="Chromosome"/>
</dbReference>
<protein>
    <submittedName>
        <fullName evidence="3">Uncharacterized protein</fullName>
    </submittedName>
</protein>
<keyword evidence="2" id="KW-0812">Transmembrane</keyword>
<dbReference type="EMBL" id="CP024955">
    <property type="protein sequence ID" value="ATY84711.1"/>
    <property type="molecule type" value="Genomic_DNA"/>
</dbReference>
<name>A0A2K8N5S9_9BACL</name>
<dbReference type="KEGG" id="kyr:CVV65_07030"/>
<keyword evidence="2" id="KW-1133">Transmembrane helix</keyword>
<keyword evidence="2" id="KW-0472">Membrane</keyword>
<evidence type="ECO:0000313" key="3">
    <source>
        <dbReference type="EMBL" id="ATY84711.1"/>
    </source>
</evidence>
<dbReference type="OrthoDB" id="9977398at2"/>
<gene>
    <name evidence="3" type="ORF">CVV65_07030</name>
</gene>
<keyword evidence="4" id="KW-1185">Reference proteome</keyword>
<evidence type="ECO:0000256" key="1">
    <source>
        <dbReference type="SAM" id="MobiDB-lite"/>
    </source>
</evidence>
<feature type="transmembrane region" description="Helical" evidence="2">
    <location>
        <begin position="55"/>
        <end position="76"/>
    </location>
</feature>
<feature type="region of interest" description="Disordered" evidence="1">
    <location>
        <begin position="1"/>
        <end position="33"/>
    </location>
</feature>
<evidence type="ECO:0000313" key="4">
    <source>
        <dbReference type="Proteomes" id="UP000231932"/>
    </source>
</evidence>